<sequence length="47" mass="5585">MRGRQQKQRPVGQPALIHPRMSKDVAGPYEDRYRLVAVFLLYKEKKE</sequence>
<protein>
    <submittedName>
        <fullName evidence="1">Uncharacterized protein</fullName>
    </submittedName>
</protein>
<reference evidence="2" key="1">
    <citation type="journal article" date="2019" name="Int. J. Syst. Evol. Microbiol.">
        <title>The Global Catalogue of Microorganisms (GCM) 10K type strain sequencing project: providing services to taxonomists for standard genome sequencing and annotation.</title>
        <authorList>
            <consortium name="The Broad Institute Genomics Platform"/>
            <consortium name="The Broad Institute Genome Sequencing Center for Infectious Disease"/>
            <person name="Wu L."/>
            <person name="Ma J."/>
        </authorList>
    </citation>
    <scope>NUCLEOTIDE SEQUENCE [LARGE SCALE GENOMIC DNA]</scope>
    <source>
        <strain evidence="2">CCUG 59778</strain>
    </source>
</reference>
<dbReference type="EMBL" id="JBHSEC010000012">
    <property type="protein sequence ID" value="MFC4410283.1"/>
    <property type="molecule type" value="Genomic_DNA"/>
</dbReference>
<keyword evidence="2" id="KW-1185">Reference proteome</keyword>
<proteinExistence type="predicted"/>
<accession>A0ABV8X4S2</accession>
<evidence type="ECO:0000313" key="2">
    <source>
        <dbReference type="Proteomes" id="UP001595817"/>
    </source>
</evidence>
<gene>
    <name evidence="1" type="ORF">ACFOZY_07510</name>
</gene>
<dbReference type="Proteomes" id="UP001595817">
    <property type="component" value="Unassembled WGS sequence"/>
</dbReference>
<name>A0ABV8X4S2_9LACT</name>
<organism evidence="1 2">
    <name type="scientific">Chungangia koreensis</name>
    <dbReference type="NCBI Taxonomy" id="752657"/>
    <lineage>
        <taxon>Bacteria</taxon>
        <taxon>Bacillati</taxon>
        <taxon>Bacillota</taxon>
        <taxon>Bacilli</taxon>
        <taxon>Lactobacillales</taxon>
        <taxon>Chungangia</taxon>
    </lineage>
</organism>
<comment type="caution">
    <text evidence="1">The sequence shown here is derived from an EMBL/GenBank/DDBJ whole genome shotgun (WGS) entry which is preliminary data.</text>
</comment>
<dbReference type="RefSeq" id="WP_378153943.1">
    <property type="nucleotide sequence ID" value="NZ_JBHSEC010000012.1"/>
</dbReference>
<evidence type="ECO:0000313" key="1">
    <source>
        <dbReference type="EMBL" id="MFC4410283.1"/>
    </source>
</evidence>